<keyword evidence="3" id="KW-0732">Signal</keyword>
<feature type="signal peptide" evidence="3">
    <location>
        <begin position="1"/>
        <end position="38"/>
    </location>
</feature>
<dbReference type="EMBL" id="HBIP01004076">
    <property type="protein sequence ID" value="CAE0486873.1"/>
    <property type="molecule type" value="Transcribed_RNA"/>
</dbReference>
<sequence>MWQQHHQQHLIWMEARRWPKALMLTCFLLTISLHAASGTVTGEHEARAQKLLQENLVPTLEFWKEVRTLNGGRKLTMQNWFKTANVNLGSRFVAFWGIKNNKVWQLDKDGELRSSNDAMMLEGKPNRGAAESMKNSLWLAIEDASAHGVNLPDVMFMYNSADGPQCNLGSRMNCSDGTLAPPLSLMGLDVDKVDVLPRSLQGKPRPKAFPDLLVPVFKNLGYAQYVTVSPGPHHPNIIKRQPRSSWTNINRVRAERTAWEQRAPKMFFRGTMYCPYLKFPHPIECPRMYLSNLSIHHQDKLDIMVMPPTSSIQEEFKIHGWRGAHLPGMQGWTKFKYIITIDGLAGSNRDLALLHMGSVLIKQYRSPYLEWYYNSIKPGVHYEEVFKPRPDGSVNADDALDLVDRLRSDDAYARSLAENGLAFARNYLTAEVMFVYLRELLLAYKDLFEDMDAYLSHYPPDTGSSALFTEHARAWQTAPWKAGQR</sequence>
<feature type="chain" id="PRO_5030734702" description="Glycosyl transferase CAP10 domain-containing protein" evidence="3">
    <location>
        <begin position="39"/>
        <end position="485"/>
    </location>
</feature>
<protein>
    <recommendedName>
        <fullName evidence="4">Glycosyl transferase CAP10 domain-containing protein</fullName>
    </recommendedName>
</protein>
<evidence type="ECO:0000256" key="3">
    <source>
        <dbReference type="SAM" id="SignalP"/>
    </source>
</evidence>
<feature type="domain" description="Glycosyl transferase CAP10" evidence="4">
    <location>
        <begin position="208"/>
        <end position="445"/>
    </location>
</feature>
<evidence type="ECO:0000313" key="5">
    <source>
        <dbReference type="EMBL" id="CAE0486873.1"/>
    </source>
</evidence>
<dbReference type="PANTHER" id="PTHR12203:SF35">
    <property type="entry name" value="PROTEIN O-GLUCOSYLTRANSFERASE 1"/>
    <property type="match status" value="1"/>
</dbReference>
<dbReference type="Pfam" id="PF05686">
    <property type="entry name" value="Glyco_transf_90"/>
    <property type="match status" value="1"/>
</dbReference>
<name>A0A7S3QLV9_DUNTE</name>
<dbReference type="GO" id="GO:0016740">
    <property type="term" value="F:transferase activity"/>
    <property type="evidence" value="ECO:0007669"/>
    <property type="project" value="UniProtKB-KW"/>
</dbReference>
<comment type="similarity">
    <text evidence="1">Belongs to the glycosyltransferase 90 family.</text>
</comment>
<evidence type="ECO:0000256" key="1">
    <source>
        <dbReference type="ARBA" id="ARBA00010118"/>
    </source>
</evidence>
<dbReference type="AlphaFoldDB" id="A0A7S3QLV9"/>
<reference evidence="5" key="1">
    <citation type="submission" date="2021-01" db="EMBL/GenBank/DDBJ databases">
        <authorList>
            <person name="Corre E."/>
            <person name="Pelletier E."/>
            <person name="Niang G."/>
            <person name="Scheremetjew M."/>
            <person name="Finn R."/>
            <person name="Kale V."/>
            <person name="Holt S."/>
            <person name="Cochrane G."/>
            <person name="Meng A."/>
            <person name="Brown T."/>
            <person name="Cohen L."/>
        </authorList>
    </citation>
    <scope>NUCLEOTIDE SEQUENCE</scope>
    <source>
        <strain evidence="5">CCMP1320</strain>
    </source>
</reference>
<evidence type="ECO:0000256" key="2">
    <source>
        <dbReference type="ARBA" id="ARBA00022679"/>
    </source>
</evidence>
<dbReference type="PANTHER" id="PTHR12203">
    <property type="entry name" value="KDEL LYS-ASP-GLU-LEU CONTAINING - RELATED"/>
    <property type="match status" value="1"/>
</dbReference>
<dbReference type="InterPro" id="IPR006598">
    <property type="entry name" value="CAP10"/>
</dbReference>
<organism evidence="5">
    <name type="scientific">Dunaliella tertiolecta</name>
    <name type="common">Green alga</name>
    <dbReference type="NCBI Taxonomy" id="3047"/>
    <lineage>
        <taxon>Eukaryota</taxon>
        <taxon>Viridiplantae</taxon>
        <taxon>Chlorophyta</taxon>
        <taxon>core chlorophytes</taxon>
        <taxon>Chlorophyceae</taxon>
        <taxon>CS clade</taxon>
        <taxon>Chlamydomonadales</taxon>
        <taxon>Dunaliellaceae</taxon>
        <taxon>Dunaliella</taxon>
    </lineage>
</organism>
<evidence type="ECO:0000259" key="4">
    <source>
        <dbReference type="SMART" id="SM00672"/>
    </source>
</evidence>
<dbReference type="SMART" id="SM00672">
    <property type="entry name" value="CAP10"/>
    <property type="match status" value="1"/>
</dbReference>
<keyword evidence="2" id="KW-0808">Transferase</keyword>
<accession>A0A7S3QLV9</accession>
<dbReference type="InterPro" id="IPR051091">
    <property type="entry name" value="O-Glucosyltr/Glycosyltrsf_90"/>
</dbReference>
<gene>
    <name evidence="5" type="ORF">DTER00134_LOCUS1912</name>
</gene>
<proteinExistence type="inferred from homology"/>